<evidence type="ECO:0000256" key="1">
    <source>
        <dbReference type="ARBA" id="ARBA00000900"/>
    </source>
</evidence>
<dbReference type="GO" id="GO:0016567">
    <property type="term" value="P:protein ubiquitination"/>
    <property type="evidence" value="ECO:0007669"/>
    <property type="project" value="UniProtKB-ARBA"/>
</dbReference>
<evidence type="ECO:0000256" key="7">
    <source>
        <dbReference type="ARBA" id="ARBA00022833"/>
    </source>
</evidence>
<sequence>MADNGSQQRELLYCHACANEWYRHQHGLQCPSCDSEAVEIIEERSDPRHNHVDISDDEDEDTVMGNNDDRLPHNPLHRHNPWRDNAPDPDEPDIEHVEWNPAPGVHFARTSFRSTGPGMRPRPQDPNDIFAPLFQSFSTILEGAANAGRPPLRDDPPRAVSQIHRPAFPARNPFPEHQHHHIHHHHGPWDGQQGGRSVFTATGRWPPNGPGPFPNDRNGQNVQNVLATLLQTMQAGMAEQRGQQTPVAANLPAFIAQMLGNGAHGDAVFSDEALDRIITQMMEQTNTNSAPGPASAAAIAALPKKQAEKSMMGQDGKAECSVCMDGVEIGDEVTVLPCNHWFHGDCVGAWLKEHDTCPHCRQGIMPKDGPQQADAPRSPGQAPRHTLNPFMNPIDPNVNPGTPPSPGSGPNGINNQPPMPGAFIQPGMQQPYVPGGYPLYPEPTNFVRPPGQHQGPYSQPPSLQQQQRHRRRSATSPRSSNGGEGSSGGGGQGVTGWFRNLRGGNGGNR</sequence>
<dbReference type="InterPro" id="IPR051834">
    <property type="entry name" value="RING_finger_E3_ligase"/>
</dbReference>
<dbReference type="AlphaFoldDB" id="A0AAE0DNA2"/>
<evidence type="ECO:0000256" key="3">
    <source>
        <dbReference type="ARBA" id="ARBA00022679"/>
    </source>
</evidence>
<dbReference type="InterPro" id="IPR001841">
    <property type="entry name" value="Znf_RING"/>
</dbReference>
<dbReference type="PROSITE" id="PS50089">
    <property type="entry name" value="ZF_RING_2"/>
    <property type="match status" value="1"/>
</dbReference>
<feature type="compositionally biased region" description="Low complexity" evidence="9">
    <location>
        <begin position="454"/>
        <end position="466"/>
    </location>
</feature>
<keyword evidence="4" id="KW-0479">Metal-binding</keyword>
<dbReference type="FunFam" id="3.30.40.10:FF:000127">
    <property type="entry name" value="E3 ubiquitin-protein ligase RNF181"/>
    <property type="match status" value="1"/>
</dbReference>
<evidence type="ECO:0000256" key="8">
    <source>
        <dbReference type="PROSITE-ProRule" id="PRU00175"/>
    </source>
</evidence>
<proteinExistence type="predicted"/>
<keyword evidence="7" id="KW-0862">Zinc</keyword>
<dbReference type="PANTHER" id="PTHR45931:SF3">
    <property type="entry name" value="RING ZINC FINGER-CONTAINING PROTEIN"/>
    <property type="match status" value="1"/>
</dbReference>
<dbReference type="GO" id="GO:0008270">
    <property type="term" value="F:zinc ion binding"/>
    <property type="evidence" value="ECO:0007669"/>
    <property type="project" value="UniProtKB-KW"/>
</dbReference>
<evidence type="ECO:0000256" key="5">
    <source>
        <dbReference type="ARBA" id="ARBA00022771"/>
    </source>
</evidence>
<evidence type="ECO:0000313" key="12">
    <source>
        <dbReference type="Proteomes" id="UP001276659"/>
    </source>
</evidence>
<organism evidence="11 12">
    <name type="scientific">Lepraria neglecta</name>
    <dbReference type="NCBI Taxonomy" id="209136"/>
    <lineage>
        <taxon>Eukaryota</taxon>
        <taxon>Fungi</taxon>
        <taxon>Dikarya</taxon>
        <taxon>Ascomycota</taxon>
        <taxon>Pezizomycotina</taxon>
        <taxon>Lecanoromycetes</taxon>
        <taxon>OSLEUM clade</taxon>
        <taxon>Lecanoromycetidae</taxon>
        <taxon>Lecanorales</taxon>
        <taxon>Lecanorineae</taxon>
        <taxon>Stereocaulaceae</taxon>
        <taxon>Lepraria</taxon>
    </lineage>
</organism>
<dbReference type="SMART" id="SM00184">
    <property type="entry name" value="RING"/>
    <property type="match status" value="1"/>
</dbReference>
<protein>
    <recommendedName>
        <fullName evidence="2">RING-type E3 ubiquitin transferase</fullName>
        <ecNumber evidence="2">2.3.2.27</ecNumber>
    </recommendedName>
</protein>
<dbReference type="GO" id="GO:0061630">
    <property type="term" value="F:ubiquitin protein ligase activity"/>
    <property type="evidence" value="ECO:0007669"/>
    <property type="project" value="UniProtKB-EC"/>
</dbReference>
<feature type="region of interest" description="Disordered" evidence="9">
    <location>
        <begin position="363"/>
        <end position="509"/>
    </location>
</feature>
<dbReference type="SUPFAM" id="SSF57850">
    <property type="entry name" value="RING/U-box"/>
    <property type="match status" value="1"/>
</dbReference>
<feature type="compositionally biased region" description="Gly residues" evidence="9">
    <location>
        <begin position="482"/>
        <end position="494"/>
    </location>
</feature>
<keyword evidence="5 8" id="KW-0863">Zinc-finger</keyword>
<dbReference type="Proteomes" id="UP001276659">
    <property type="component" value="Unassembled WGS sequence"/>
</dbReference>
<keyword evidence="3" id="KW-0808">Transferase</keyword>
<evidence type="ECO:0000313" key="11">
    <source>
        <dbReference type="EMBL" id="KAK3176488.1"/>
    </source>
</evidence>
<dbReference type="EMBL" id="JASNWA010000004">
    <property type="protein sequence ID" value="KAK3176488.1"/>
    <property type="molecule type" value="Genomic_DNA"/>
</dbReference>
<keyword evidence="6" id="KW-0833">Ubl conjugation pathway</keyword>
<evidence type="ECO:0000256" key="4">
    <source>
        <dbReference type="ARBA" id="ARBA00022723"/>
    </source>
</evidence>
<dbReference type="GO" id="GO:0006511">
    <property type="term" value="P:ubiquitin-dependent protein catabolic process"/>
    <property type="evidence" value="ECO:0007669"/>
    <property type="project" value="TreeGrafter"/>
</dbReference>
<dbReference type="CDD" id="cd16454">
    <property type="entry name" value="RING-H2_PA-TM-RING"/>
    <property type="match status" value="1"/>
</dbReference>
<dbReference type="GO" id="GO:0005634">
    <property type="term" value="C:nucleus"/>
    <property type="evidence" value="ECO:0007669"/>
    <property type="project" value="TreeGrafter"/>
</dbReference>
<evidence type="ECO:0000256" key="9">
    <source>
        <dbReference type="SAM" id="MobiDB-lite"/>
    </source>
</evidence>
<keyword evidence="12" id="KW-1185">Reference proteome</keyword>
<feature type="region of interest" description="Disordered" evidence="9">
    <location>
        <begin position="44"/>
        <end position="91"/>
    </location>
</feature>
<dbReference type="Gene3D" id="3.30.40.10">
    <property type="entry name" value="Zinc/RING finger domain, C3HC4 (zinc finger)"/>
    <property type="match status" value="1"/>
</dbReference>
<feature type="compositionally biased region" description="Basic and acidic residues" evidence="9">
    <location>
        <begin position="44"/>
        <end position="54"/>
    </location>
</feature>
<dbReference type="InterPro" id="IPR013083">
    <property type="entry name" value="Znf_RING/FYVE/PHD"/>
</dbReference>
<gene>
    <name evidence="11" type="ORF">OEA41_007811</name>
</gene>
<evidence type="ECO:0000256" key="2">
    <source>
        <dbReference type="ARBA" id="ARBA00012483"/>
    </source>
</evidence>
<comment type="catalytic activity">
    <reaction evidence="1">
        <text>S-ubiquitinyl-[E2 ubiquitin-conjugating enzyme]-L-cysteine + [acceptor protein]-L-lysine = [E2 ubiquitin-conjugating enzyme]-L-cysteine + N(6)-ubiquitinyl-[acceptor protein]-L-lysine.</text>
        <dbReference type="EC" id="2.3.2.27"/>
    </reaction>
</comment>
<comment type="caution">
    <text evidence="11">The sequence shown here is derived from an EMBL/GenBank/DDBJ whole genome shotgun (WGS) entry which is preliminary data.</text>
</comment>
<evidence type="ECO:0000256" key="6">
    <source>
        <dbReference type="ARBA" id="ARBA00022786"/>
    </source>
</evidence>
<dbReference type="Pfam" id="PF13639">
    <property type="entry name" value="zf-RING_2"/>
    <property type="match status" value="1"/>
</dbReference>
<dbReference type="EC" id="2.3.2.27" evidence="2"/>
<dbReference type="PANTHER" id="PTHR45931">
    <property type="entry name" value="SI:CH211-59O9.10"/>
    <property type="match status" value="1"/>
</dbReference>
<reference evidence="11" key="1">
    <citation type="submission" date="2022-11" db="EMBL/GenBank/DDBJ databases">
        <title>Chromosomal genome sequence assembly and mating type (MAT) locus characterization of the leprose asexual lichenized fungus Lepraria neglecta (Nyl.) Erichsen.</title>
        <authorList>
            <person name="Allen J.L."/>
            <person name="Pfeffer B."/>
        </authorList>
    </citation>
    <scope>NUCLEOTIDE SEQUENCE</scope>
    <source>
        <strain evidence="11">Allen 5258</strain>
    </source>
</reference>
<accession>A0AAE0DNA2</accession>
<evidence type="ECO:0000259" key="10">
    <source>
        <dbReference type="PROSITE" id="PS50089"/>
    </source>
</evidence>
<feature type="domain" description="RING-type" evidence="10">
    <location>
        <begin position="320"/>
        <end position="361"/>
    </location>
</feature>
<name>A0AAE0DNA2_9LECA</name>